<proteinExistence type="inferred from homology"/>
<feature type="domain" description="EamA" evidence="7">
    <location>
        <begin position="151"/>
        <end position="286"/>
    </location>
</feature>
<name>A0A7T5VF92_9BACT</name>
<dbReference type="InterPro" id="IPR037185">
    <property type="entry name" value="EmrE-like"/>
</dbReference>
<feature type="transmembrane region" description="Helical" evidence="6">
    <location>
        <begin position="179"/>
        <end position="199"/>
    </location>
</feature>
<protein>
    <submittedName>
        <fullName evidence="8">DMT family transporter</fullName>
    </submittedName>
</protein>
<feature type="domain" description="EamA" evidence="7">
    <location>
        <begin position="3"/>
        <end position="134"/>
    </location>
</feature>
<dbReference type="Pfam" id="PF00892">
    <property type="entry name" value="EamA"/>
    <property type="match status" value="2"/>
</dbReference>
<dbReference type="RefSeq" id="WP_199263045.1">
    <property type="nucleotide sequence ID" value="NZ_CP054140.1"/>
</dbReference>
<dbReference type="Proteomes" id="UP000596092">
    <property type="component" value="Chromosome"/>
</dbReference>
<dbReference type="KEGG" id="dog:HP555_13235"/>
<keyword evidence="5 6" id="KW-0472">Membrane</keyword>
<comment type="similarity">
    <text evidence="2">Belongs to the EamA transporter family.</text>
</comment>
<keyword evidence="9" id="KW-1185">Reference proteome</keyword>
<evidence type="ECO:0000256" key="3">
    <source>
        <dbReference type="ARBA" id="ARBA00022692"/>
    </source>
</evidence>
<dbReference type="InterPro" id="IPR050638">
    <property type="entry name" value="AA-Vitamin_Transporters"/>
</dbReference>
<feature type="transmembrane region" description="Helical" evidence="6">
    <location>
        <begin position="90"/>
        <end position="112"/>
    </location>
</feature>
<gene>
    <name evidence="8" type="ORF">HP555_13235</name>
</gene>
<dbReference type="PANTHER" id="PTHR32322">
    <property type="entry name" value="INNER MEMBRANE TRANSPORTER"/>
    <property type="match status" value="1"/>
</dbReference>
<evidence type="ECO:0000313" key="9">
    <source>
        <dbReference type="Proteomes" id="UP000596092"/>
    </source>
</evidence>
<evidence type="ECO:0000256" key="6">
    <source>
        <dbReference type="SAM" id="Phobius"/>
    </source>
</evidence>
<reference evidence="8 9" key="1">
    <citation type="submission" date="2020-05" db="EMBL/GenBank/DDBJ databases">
        <title>Complete genome of Desulfobulbus oligotrophicus.</title>
        <authorList>
            <person name="Podar M."/>
        </authorList>
    </citation>
    <scope>NUCLEOTIDE SEQUENCE [LARGE SCALE GENOMIC DNA]</scope>
    <source>
        <strain evidence="8 9">Prop6</strain>
    </source>
</reference>
<evidence type="ECO:0000259" key="7">
    <source>
        <dbReference type="Pfam" id="PF00892"/>
    </source>
</evidence>
<evidence type="ECO:0000256" key="5">
    <source>
        <dbReference type="ARBA" id="ARBA00023136"/>
    </source>
</evidence>
<dbReference type="SUPFAM" id="SSF103481">
    <property type="entry name" value="Multidrug resistance efflux transporter EmrE"/>
    <property type="match status" value="2"/>
</dbReference>
<comment type="subcellular location">
    <subcellularLocation>
        <location evidence="1">Membrane</location>
        <topology evidence="1">Multi-pass membrane protein</topology>
    </subcellularLocation>
</comment>
<organism evidence="8 9">
    <name type="scientific">Desulfobulbus oligotrophicus</name>
    <dbReference type="NCBI Taxonomy" id="1909699"/>
    <lineage>
        <taxon>Bacteria</taxon>
        <taxon>Pseudomonadati</taxon>
        <taxon>Thermodesulfobacteriota</taxon>
        <taxon>Desulfobulbia</taxon>
        <taxon>Desulfobulbales</taxon>
        <taxon>Desulfobulbaceae</taxon>
        <taxon>Desulfobulbus</taxon>
    </lineage>
</organism>
<dbReference type="PANTHER" id="PTHR32322:SF2">
    <property type="entry name" value="EAMA DOMAIN-CONTAINING PROTEIN"/>
    <property type="match status" value="1"/>
</dbReference>
<dbReference type="GO" id="GO:0016020">
    <property type="term" value="C:membrane"/>
    <property type="evidence" value="ECO:0007669"/>
    <property type="project" value="UniProtKB-SubCell"/>
</dbReference>
<evidence type="ECO:0000256" key="4">
    <source>
        <dbReference type="ARBA" id="ARBA00022989"/>
    </source>
</evidence>
<accession>A0A7T5VF92</accession>
<keyword evidence="4 6" id="KW-1133">Transmembrane helix</keyword>
<dbReference type="AlphaFoldDB" id="A0A7T5VF92"/>
<sequence length="295" mass="32988">MPYFLLILTALFWAGNFVLSRGMHAAIPPLALSFWRWAVALLLLLIITRQHLRAQWPMFRLHCRYIVVQGLLGVFGFTTLLYFAMQYTTVINAGLVNSCTPVLIVLFSRLLYRETVQPRQWCGVLLSLAGVLWTMAKGELTALWQVSLNQGDLLILTAAVIWALYSARLKRYPHGLHPLAYLTFISIIGLLAIFPFYLAEIQAGYRVAINPATVLTIGYVALFASVVAFIFWNAAVRAIGPAKASPFVHLMPVFSAVLAVLFLDEPLTRYHAQGAALIFSGIFMTTFHGRRGRTL</sequence>
<evidence type="ECO:0000313" key="8">
    <source>
        <dbReference type="EMBL" id="QQG66761.1"/>
    </source>
</evidence>
<feature type="transmembrane region" description="Helical" evidence="6">
    <location>
        <begin position="148"/>
        <end position="167"/>
    </location>
</feature>
<dbReference type="InterPro" id="IPR000620">
    <property type="entry name" value="EamA_dom"/>
</dbReference>
<feature type="transmembrane region" description="Helical" evidence="6">
    <location>
        <begin position="35"/>
        <end position="52"/>
    </location>
</feature>
<keyword evidence="3 6" id="KW-0812">Transmembrane</keyword>
<evidence type="ECO:0000256" key="2">
    <source>
        <dbReference type="ARBA" id="ARBA00007362"/>
    </source>
</evidence>
<evidence type="ECO:0000256" key="1">
    <source>
        <dbReference type="ARBA" id="ARBA00004141"/>
    </source>
</evidence>
<feature type="transmembrane region" description="Helical" evidence="6">
    <location>
        <begin position="211"/>
        <end position="232"/>
    </location>
</feature>
<feature type="transmembrane region" description="Helical" evidence="6">
    <location>
        <begin position="244"/>
        <end position="263"/>
    </location>
</feature>
<dbReference type="EMBL" id="CP054140">
    <property type="protein sequence ID" value="QQG66761.1"/>
    <property type="molecule type" value="Genomic_DNA"/>
</dbReference>
<dbReference type="Gene3D" id="1.10.3730.20">
    <property type="match status" value="1"/>
</dbReference>
<feature type="transmembrane region" description="Helical" evidence="6">
    <location>
        <begin position="64"/>
        <end position="84"/>
    </location>
</feature>